<dbReference type="PROSITE" id="PS00218">
    <property type="entry name" value="AMINO_ACID_PERMEASE_1"/>
    <property type="match status" value="1"/>
</dbReference>
<feature type="transmembrane region" description="Helical" evidence="8">
    <location>
        <begin position="99"/>
        <end position="125"/>
    </location>
</feature>
<dbReference type="InterPro" id="IPR004840">
    <property type="entry name" value="Amino_acid_permease_CS"/>
</dbReference>
<evidence type="ECO:0000256" key="2">
    <source>
        <dbReference type="ARBA" id="ARBA00006983"/>
    </source>
</evidence>
<dbReference type="OMA" id="NTIIHYW"/>
<dbReference type="Gene3D" id="1.20.1740.10">
    <property type="entry name" value="Amino acid/polyamine transporter I"/>
    <property type="match status" value="1"/>
</dbReference>
<evidence type="ECO:0000256" key="1">
    <source>
        <dbReference type="ARBA" id="ARBA00004141"/>
    </source>
</evidence>
<evidence type="ECO:0000256" key="8">
    <source>
        <dbReference type="SAM" id="Phobius"/>
    </source>
</evidence>
<feature type="transmembrane region" description="Helical" evidence="8">
    <location>
        <begin position="213"/>
        <end position="233"/>
    </location>
</feature>
<dbReference type="Pfam" id="PF00324">
    <property type="entry name" value="AA_permease"/>
    <property type="match status" value="1"/>
</dbReference>
<protein>
    <submittedName>
        <fullName evidence="10">Aminophospholipid translocase (Flippase) that maintains membrane lipid asymmetry in post-Golgi secre</fullName>
    </submittedName>
</protein>
<evidence type="ECO:0000256" key="7">
    <source>
        <dbReference type="ARBA" id="ARBA00023136"/>
    </source>
</evidence>
<dbReference type="HOGENOM" id="CLU_007946_12_1_1"/>
<comment type="subcellular location">
    <subcellularLocation>
        <location evidence="1">Membrane</location>
        <topology evidence="1">Multi-pass membrane protein</topology>
    </subcellularLocation>
</comment>
<evidence type="ECO:0000256" key="3">
    <source>
        <dbReference type="ARBA" id="ARBA00022448"/>
    </source>
</evidence>
<feature type="transmembrane region" description="Helical" evidence="8">
    <location>
        <begin position="432"/>
        <end position="457"/>
    </location>
</feature>
<evidence type="ECO:0000259" key="9">
    <source>
        <dbReference type="Pfam" id="PF00324"/>
    </source>
</evidence>
<comment type="similarity">
    <text evidence="2">Belongs to the amino acid-polyamine-organocation (APC) superfamily. YAT (TC 2.A.3.10) family.</text>
</comment>
<dbReference type="eggNOG" id="KOG1286">
    <property type="taxonomic scope" value="Eukaryota"/>
</dbReference>
<keyword evidence="5" id="KW-0029">Amino-acid transport</keyword>
<feature type="transmembrane region" description="Helical" evidence="8">
    <location>
        <begin position="301"/>
        <end position="320"/>
    </location>
</feature>
<dbReference type="GO" id="GO:0000329">
    <property type="term" value="C:fungal-type vacuole membrane"/>
    <property type="evidence" value="ECO:0007669"/>
    <property type="project" value="EnsemblFungi"/>
</dbReference>
<dbReference type="KEGG" id="ppa:PAS_chr2-1_0049"/>
<feature type="transmembrane region" description="Helical" evidence="8">
    <location>
        <begin position="505"/>
        <end position="528"/>
    </location>
</feature>
<proteinExistence type="inferred from homology"/>
<dbReference type="PANTHER" id="PTHR43341">
    <property type="entry name" value="AMINO ACID PERMEASE"/>
    <property type="match status" value="1"/>
</dbReference>
<organism evidence="10 11">
    <name type="scientific">Komagataella phaffii (strain GS115 / ATCC 20864)</name>
    <name type="common">Yeast</name>
    <name type="synonym">Pichia pastoris</name>
    <dbReference type="NCBI Taxonomy" id="644223"/>
    <lineage>
        <taxon>Eukaryota</taxon>
        <taxon>Fungi</taxon>
        <taxon>Dikarya</taxon>
        <taxon>Ascomycota</taxon>
        <taxon>Saccharomycotina</taxon>
        <taxon>Pichiomycetes</taxon>
        <taxon>Pichiales</taxon>
        <taxon>Pichiaceae</taxon>
        <taxon>Komagataella</taxon>
    </lineage>
</organism>
<feature type="transmembrane region" description="Helical" evidence="8">
    <location>
        <begin position="151"/>
        <end position="174"/>
    </location>
</feature>
<accession>C4QZH5</accession>
<dbReference type="GO" id="GO:0005886">
    <property type="term" value="C:plasma membrane"/>
    <property type="evidence" value="ECO:0007669"/>
    <property type="project" value="EnsemblFungi"/>
</dbReference>
<keyword evidence="3" id="KW-0813">Transport</keyword>
<dbReference type="RefSeq" id="XP_002490929.1">
    <property type="nucleotide sequence ID" value="XM_002490884.1"/>
</dbReference>
<reference evidence="10 11" key="1">
    <citation type="journal article" date="2009" name="Nat. Biotechnol.">
        <title>Genome sequence of the recombinant protein production host Pichia pastoris.</title>
        <authorList>
            <person name="De Schutter K."/>
            <person name="Lin Y.C."/>
            <person name="Tiels P."/>
            <person name="Van Hecke A."/>
            <person name="Glinka S."/>
            <person name="Weber-Lehmann J."/>
            <person name="Rouze P."/>
            <person name="Van de Peer Y."/>
            <person name="Callewaert N."/>
        </authorList>
    </citation>
    <scope>NUCLEOTIDE SEQUENCE [LARGE SCALE GENOMIC DNA]</scope>
    <source>
        <strain evidence="11">GS115 / ATCC 20864</strain>
    </source>
</reference>
<dbReference type="FunCoup" id="C4QZH5">
    <property type="interactions" value="151"/>
</dbReference>
<dbReference type="STRING" id="644223.C4QZH5"/>
<feature type="transmembrane region" description="Helical" evidence="8">
    <location>
        <begin position="403"/>
        <end position="420"/>
    </location>
</feature>
<dbReference type="GO" id="GO:1902269">
    <property type="term" value="P:positive regulation of polyamine transmembrane transport"/>
    <property type="evidence" value="ECO:0007669"/>
    <property type="project" value="EnsemblFungi"/>
</dbReference>
<dbReference type="GO" id="GO:1902274">
    <property type="term" value="P:positive regulation of (R)-carnitine transmembrane transport"/>
    <property type="evidence" value="ECO:0007669"/>
    <property type="project" value="EnsemblFungi"/>
</dbReference>
<dbReference type="EMBL" id="FN392320">
    <property type="protein sequence ID" value="CAY68649.1"/>
    <property type="molecule type" value="Genomic_DNA"/>
</dbReference>
<keyword evidence="11" id="KW-1185">Reference proteome</keyword>
<name>C4QZH5_KOMPG</name>
<evidence type="ECO:0000313" key="10">
    <source>
        <dbReference type="EMBL" id="CAY68649.1"/>
    </source>
</evidence>
<evidence type="ECO:0000256" key="6">
    <source>
        <dbReference type="ARBA" id="ARBA00022989"/>
    </source>
</evidence>
<feature type="domain" description="Amino acid permease/ SLC12A" evidence="9">
    <location>
        <begin position="70"/>
        <end position="536"/>
    </location>
</feature>
<evidence type="ECO:0000256" key="5">
    <source>
        <dbReference type="ARBA" id="ARBA00022970"/>
    </source>
</evidence>
<gene>
    <name evidence="10" type="ordered locus">PAS_chr2-1_0049</name>
</gene>
<keyword evidence="6 8" id="KW-1133">Transmembrane helix</keyword>
<dbReference type="Proteomes" id="UP000000314">
    <property type="component" value="Chromosome 2"/>
</dbReference>
<dbReference type="GeneID" id="8198168"/>
<evidence type="ECO:0000256" key="4">
    <source>
        <dbReference type="ARBA" id="ARBA00022692"/>
    </source>
</evidence>
<dbReference type="PIRSF" id="PIRSF006060">
    <property type="entry name" value="AA_transporter"/>
    <property type="match status" value="1"/>
</dbReference>
<feature type="transmembrane region" description="Helical" evidence="8">
    <location>
        <begin position="478"/>
        <end position="499"/>
    </location>
</feature>
<sequence>MGFKQFCKDNFVAVSPKKLKKSDLHNVEISVEDDPFKKSAVIEDKKLDVESSVTESSESFRPHRNLKNRHIQLIGIGGTIGTAIFVSISGALFKGGPLSLFLGFTIWCIPILAVTASTAEMVSYLPITSPFIRMAGICCDDALEFVSGLNFWILTGSLIPYEIVGVNTIIHYWSDSYSPAITICIQIVLYFLINLFSVGIYGETEFWLSVWKVCLAVGLMFFTLVTMSGGNPLNDAYGYRNWNSPSPMMEYISVGALGRFQGFIACLSQACFTISGPDYVSSVAGESANPRKTLPTAFKQVFYRLTFIFIIGVLCIGTVCSPRDPHLIAALEEGRPGSGSSPYVIAMDNLKIKVLPHVVNGALALSAFSSGNSYTYCSSRVLYGLAYTGKAPKIFAYCTKSGIPLYSVLMSLCWAFLSFLEMNTQSQIVLVWIINLVTSSQLLNYTITMLTYTRFYAALKHKGIERKSLPFYAWFQPYTAIFGGFCTFSMIFISQYLLFYPSREYWAISTFLFAFLSLFVIIALFIAYKLVFRTKWKSVDEIDWELELQEVERDQAYFDELAYYDNNAKKPWYDKLIAILVGNNK</sequence>
<dbReference type="AlphaFoldDB" id="C4QZH5"/>
<dbReference type="InterPro" id="IPR004841">
    <property type="entry name" value="AA-permease/SLC12A_dom"/>
</dbReference>
<dbReference type="OrthoDB" id="10062876at2759"/>
<dbReference type="InParanoid" id="C4QZH5"/>
<dbReference type="GO" id="GO:0005789">
    <property type="term" value="C:endoplasmic reticulum membrane"/>
    <property type="evidence" value="ECO:0007669"/>
    <property type="project" value="EnsemblFungi"/>
</dbReference>
<feature type="transmembrane region" description="Helical" evidence="8">
    <location>
        <begin position="71"/>
        <end position="93"/>
    </location>
</feature>
<keyword evidence="7 8" id="KW-0472">Membrane</keyword>
<evidence type="ECO:0000313" key="11">
    <source>
        <dbReference type="Proteomes" id="UP000000314"/>
    </source>
</evidence>
<dbReference type="InterPro" id="IPR050524">
    <property type="entry name" value="APC_YAT"/>
</dbReference>
<dbReference type="PANTHER" id="PTHR43341:SF15">
    <property type="entry name" value="GENERAL AMINO ACID PERMEASE AGP2"/>
    <property type="match status" value="1"/>
</dbReference>
<keyword evidence="4 8" id="KW-0812">Transmembrane</keyword>
<feature type="transmembrane region" description="Helical" evidence="8">
    <location>
        <begin position="180"/>
        <end position="201"/>
    </location>
</feature>
<dbReference type="GO" id="GO:0015171">
    <property type="term" value="F:amino acid transmembrane transporter activity"/>
    <property type="evidence" value="ECO:0007669"/>
    <property type="project" value="TreeGrafter"/>
</dbReference>